<dbReference type="OrthoDB" id="7851333at2"/>
<feature type="transmembrane region" description="Helical" evidence="1">
    <location>
        <begin position="15"/>
        <end position="32"/>
    </location>
</feature>
<keyword evidence="1" id="KW-0812">Transmembrane</keyword>
<name>A0A1N6HD86_9RHOB</name>
<proteinExistence type="predicted"/>
<dbReference type="RefSeq" id="WP_074257197.1">
    <property type="nucleotide sequence ID" value="NZ_FSRL01000001.1"/>
</dbReference>
<gene>
    <name evidence="2" type="ORF">SAMN05444002_3279</name>
</gene>
<keyword evidence="3" id="KW-1185">Reference proteome</keyword>
<evidence type="ECO:0000313" key="2">
    <source>
        <dbReference type="EMBL" id="SIO17752.1"/>
    </source>
</evidence>
<dbReference type="EMBL" id="FSRL01000001">
    <property type="protein sequence ID" value="SIO17752.1"/>
    <property type="molecule type" value="Genomic_DNA"/>
</dbReference>
<reference evidence="3" key="1">
    <citation type="submission" date="2016-11" db="EMBL/GenBank/DDBJ databases">
        <authorList>
            <person name="Varghese N."/>
            <person name="Submissions S."/>
        </authorList>
    </citation>
    <scope>NUCLEOTIDE SEQUENCE [LARGE SCALE GENOMIC DNA]</scope>
    <source>
        <strain evidence="3">DSM 29440</strain>
    </source>
</reference>
<sequence length="174" mass="19123">MSLIRPEARKHLDRWRECIAAAAIIAVGIWLGTQTTGLAWWLAVALISFGLFAFYAGLQRARIRPRSGGRGLIELDEGALRYMTGEGGMVVSLPEVVRIEIETTGEGPFVDDLFWLWVTPEGTARIPASAAGSEKMVDALAGFPGARYEQVIVASASTEPRLFIVWQKDRLLVH</sequence>
<keyword evidence="1" id="KW-0472">Membrane</keyword>
<evidence type="ECO:0000256" key="1">
    <source>
        <dbReference type="SAM" id="Phobius"/>
    </source>
</evidence>
<organism evidence="2 3">
    <name type="scientific">Vannielia litorea</name>
    <dbReference type="NCBI Taxonomy" id="1217970"/>
    <lineage>
        <taxon>Bacteria</taxon>
        <taxon>Pseudomonadati</taxon>
        <taxon>Pseudomonadota</taxon>
        <taxon>Alphaproteobacteria</taxon>
        <taxon>Rhodobacterales</taxon>
        <taxon>Paracoccaceae</taxon>
        <taxon>Vannielia</taxon>
    </lineage>
</organism>
<keyword evidence="1" id="KW-1133">Transmembrane helix</keyword>
<protein>
    <submittedName>
        <fullName evidence="2">Uncharacterized protein</fullName>
    </submittedName>
</protein>
<dbReference type="Proteomes" id="UP000184932">
    <property type="component" value="Unassembled WGS sequence"/>
</dbReference>
<feature type="transmembrane region" description="Helical" evidence="1">
    <location>
        <begin position="38"/>
        <end position="58"/>
    </location>
</feature>
<accession>A0A1N6HD86</accession>
<dbReference type="STRING" id="1217970.SAMN05444002_3279"/>
<evidence type="ECO:0000313" key="3">
    <source>
        <dbReference type="Proteomes" id="UP000184932"/>
    </source>
</evidence>
<dbReference type="AlphaFoldDB" id="A0A1N6HD86"/>